<evidence type="ECO:0000256" key="6">
    <source>
        <dbReference type="ARBA" id="ARBA00023157"/>
    </source>
</evidence>
<keyword evidence="7" id="KW-0325">Glycoprotein</keyword>
<dbReference type="PANTHER" id="PTHR11973">
    <property type="entry name" value="CELL SURFACE GLYCOPROTEIN MUC18-RELATED"/>
    <property type="match status" value="1"/>
</dbReference>
<comment type="caution">
    <text evidence="10">The sequence shown here is derived from an EMBL/GenBank/DDBJ whole genome shotgun (WGS) entry which is preliminary data.</text>
</comment>
<proteinExistence type="predicted"/>
<accession>A0ABQ7TQL3</accession>
<dbReference type="PANTHER" id="PTHR11973:SF17">
    <property type="entry name" value="BASAL CELL ADHESION MOLECULE"/>
    <property type="match status" value="1"/>
</dbReference>
<gene>
    <name evidence="10" type="ORF">JD844_006102</name>
</gene>
<evidence type="ECO:0000313" key="10">
    <source>
        <dbReference type="EMBL" id="KAH0631656.1"/>
    </source>
</evidence>
<keyword evidence="11" id="KW-1185">Reference proteome</keyword>
<keyword evidence="8" id="KW-0393">Immunoglobulin domain</keyword>
<evidence type="ECO:0000313" key="11">
    <source>
        <dbReference type="Proteomes" id="UP000826234"/>
    </source>
</evidence>
<sequence length="519" mass="57173">MEVLLGQEVSILCTHSVTTGREGHVLVEWFITDKNGVQKRVAYDDGGQQGMDSGTEYKDRASMDSSHSLVIKEADVSDERTFSCQVTTTSGTGVGETQLKVFDPPETPELVYNTGTLSVTGDYASEIATCTSKNANPVPTISWYKDGRLLNASTERNKELYVVSRTVKETSGLFSVSSTLYMDLKKEDKDSAFHCKVNYSMPQGRVGSTETDSFQLTLHYYTENVQFLLNSPELIKEGDDVEFHCKADGSPPPEYYFSKVQTSDTQVGEVQRELGSNPEGIFRLRHVSKADSGMYRCQVLDFDSPPEVDLEKEVTIFVHYLDPVVVTPSKMVVVNIGEDIELTCSGTGSRTPELSWKKGEEEVEKGATLTLRSLTYRMAGTYSCKASVSSIPGLEREEAVQVIVEGKPQMEQHQTVTHYHTVGQTVELTCSVLGHPEPEIRWSIPGEAPIEHSGNKLSLELTPELVQSEVSCWAENKHGSDKQMFRFEIVSPTASSSPGPAGKSVHLSVLPAYLSAFLA</sequence>
<dbReference type="Pfam" id="PF08205">
    <property type="entry name" value="C2-set_2"/>
    <property type="match status" value="1"/>
</dbReference>
<dbReference type="CDD" id="cd00096">
    <property type="entry name" value="Ig"/>
    <property type="match status" value="1"/>
</dbReference>
<dbReference type="InterPro" id="IPR007110">
    <property type="entry name" value="Ig-like_dom"/>
</dbReference>
<dbReference type="InterPro" id="IPR003599">
    <property type="entry name" value="Ig_sub"/>
</dbReference>
<feature type="domain" description="Ig-like" evidence="9">
    <location>
        <begin position="323"/>
        <end position="401"/>
    </location>
</feature>
<dbReference type="InterPro" id="IPR013783">
    <property type="entry name" value="Ig-like_fold"/>
</dbReference>
<dbReference type="SMART" id="SM00408">
    <property type="entry name" value="IGc2"/>
    <property type="match status" value="3"/>
</dbReference>
<evidence type="ECO:0000256" key="8">
    <source>
        <dbReference type="ARBA" id="ARBA00023319"/>
    </source>
</evidence>
<dbReference type="EMBL" id="JAIPUX010000035">
    <property type="protein sequence ID" value="KAH0631656.1"/>
    <property type="molecule type" value="Genomic_DNA"/>
</dbReference>
<evidence type="ECO:0000256" key="1">
    <source>
        <dbReference type="ARBA" id="ARBA00004479"/>
    </source>
</evidence>
<keyword evidence="3" id="KW-0677">Repeat</keyword>
<feature type="domain" description="Ig-like" evidence="9">
    <location>
        <begin position="105"/>
        <end position="215"/>
    </location>
</feature>
<feature type="domain" description="Ig-like" evidence="9">
    <location>
        <begin position="408"/>
        <end position="491"/>
    </location>
</feature>
<keyword evidence="2" id="KW-0812">Transmembrane</keyword>
<dbReference type="InterPro" id="IPR003598">
    <property type="entry name" value="Ig_sub2"/>
</dbReference>
<keyword evidence="5" id="KW-0472">Membrane</keyword>
<evidence type="ECO:0000256" key="2">
    <source>
        <dbReference type="ARBA" id="ARBA00022692"/>
    </source>
</evidence>
<keyword evidence="6" id="KW-1015">Disulfide bond</keyword>
<dbReference type="Pfam" id="PF13927">
    <property type="entry name" value="Ig_3"/>
    <property type="match status" value="3"/>
</dbReference>
<dbReference type="InterPro" id="IPR051116">
    <property type="entry name" value="Surface_Rcpt/Adhesion_Mol"/>
</dbReference>
<dbReference type="Pfam" id="PF07686">
    <property type="entry name" value="V-set"/>
    <property type="match status" value="1"/>
</dbReference>
<protein>
    <recommendedName>
        <fullName evidence="9">Ig-like domain-containing protein</fullName>
    </recommendedName>
</protein>
<dbReference type="InterPro" id="IPR013106">
    <property type="entry name" value="Ig_V-set"/>
</dbReference>
<evidence type="ECO:0000256" key="4">
    <source>
        <dbReference type="ARBA" id="ARBA00022989"/>
    </source>
</evidence>
<dbReference type="PROSITE" id="PS50835">
    <property type="entry name" value="IG_LIKE"/>
    <property type="match status" value="5"/>
</dbReference>
<reference evidence="10 11" key="1">
    <citation type="journal article" date="2022" name="Gigascience">
        <title>A chromosome-level genome assembly and annotation of the desert horned lizard, Phrynosoma platyrhinos, provides insight into chromosomal rearrangements among reptiles.</title>
        <authorList>
            <person name="Koochekian N."/>
            <person name="Ascanio A."/>
            <person name="Farleigh K."/>
            <person name="Card D.C."/>
            <person name="Schield D.R."/>
            <person name="Castoe T.A."/>
            <person name="Jezkova T."/>
        </authorList>
    </citation>
    <scope>NUCLEOTIDE SEQUENCE [LARGE SCALE GENOMIC DNA]</scope>
    <source>
        <strain evidence="10">NK-2021</strain>
    </source>
</reference>
<feature type="domain" description="Ig-like" evidence="9">
    <location>
        <begin position="223"/>
        <end position="315"/>
    </location>
</feature>
<keyword evidence="4" id="KW-1133">Transmembrane helix</keyword>
<organism evidence="10 11">
    <name type="scientific">Phrynosoma platyrhinos</name>
    <name type="common">Desert horned lizard</name>
    <dbReference type="NCBI Taxonomy" id="52577"/>
    <lineage>
        <taxon>Eukaryota</taxon>
        <taxon>Metazoa</taxon>
        <taxon>Chordata</taxon>
        <taxon>Craniata</taxon>
        <taxon>Vertebrata</taxon>
        <taxon>Euteleostomi</taxon>
        <taxon>Lepidosauria</taxon>
        <taxon>Squamata</taxon>
        <taxon>Bifurcata</taxon>
        <taxon>Unidentata</taxon>
        <taxon>Episquamata</taxon>
        <taxon>Toxicofera</taxon>
        <taxon>Iguania</taxon>
        <taxon>Phrynosomatidae</taxon>
        <taxon>Phrynosomatinae</taxon>
        <taxon>Phrynosoma</taxon>
    </lineage>
</organism>
<dbReference type="SMART" id="SM00409">
    <property type="entry name" value="IG"/>
    <property type="match status" value="5"/>
</dbReference>
<dbReference type="InterPro" id="IPR013162">
    <property type="entry name" value="CD80_C2-set"/>
</dbReference>
<dbReference type="InterPro" id="IPR036179">
    <property type="entry name" value="Ig-like_dom_sf"/>
</dbReference>
<dbReference type="SUPFAM" id="SSF48726">
    <property type="entry name" value="Immunoglobulin"/>
    <property type="match status" value="5"/>
</dbReference>
<evidence type="ECO:0000256" key="7">
    <source>
        <dbReference type="ARBA" id="ARBA00023180"/>
    </source>
</evidence>
<evidence type="ECO:0000256" key="5">
    <source>
        <dbReference type="ARBA" id="ARBA00023136"/>
    </source>
</evidence>
<name>A0ABQ7TQL3_PHRPL</name>
<dbReference type="Gene3D" id="2.60.40.10">
    <property type="entry name" value="Immunoglobulins"/>
    <property type="match status" value="5"/>
</dbReference>
<feature type="domain" description="Ig-like" evidence="9">
    <location>
        <begin position="1"/>
        <end position="100"/>
    </location>
</feature>
<comment type="subcellular location">
    <subcellularLocation>
        <location evidence="1">Membrane</location>
        <topology evidence="1">Single-pass type I membrane protein</topology>
    </subcellularLocation>
</comment>
<dbReference type="Proteomes" id="UP000826234">
    <property type="component" value="Unassembled WGS sequence"/>
</dbReference>
<evidence type="ECO:0000256" key="3">
    <source>
        <dbReference type="ARBA" id="ARBA00022737"/>
    </source>
</evidence>
<evidence type="ECO:0000259" key="9">
    <source>
        <dbReference type="PROSITE" id="PS50835"/>
    </source>
</evidence>